<dbReference type="SFLD" id="SFLDS00029">
    <property type="entry name" value="Radical_SAM"/>
    <property type="match status" value="1"/>
</dbReference>
<dbReference type="GO" id="GO:0051536">
    <property type="term" value="F:iron-sulfur cluster binding"/>
    <property type="evidence" value="ECO:0007669"/>
    <property type="project" value="UniProtKB-KW"/>
</dbReference>
<dbReference type="Gene3D" id="3.20.20.70">
    <property type="entry name" value="Aldolase class I"/>
    <property type="match status" value="1"/>
</dbReference>
<evidence type="ECO:0000256" key="4">
    <source>
        <dbReference type="ARBA" id="ARBA00023004"/>
    </source>
</evidence>
<gene>
    <name evidence="7" type="ORF">LCGC14_0263370</name>
</gene>
<sequence>MVAYSVNIMGYRAIVEAHKRAMKASNFISIMGGPQATFSPETFPESGMDAYCRGEGEYAFGDFLNRVEREEPFDDVANLITRSGINEVRPLIRNLDELPMADRDLVVSNSYLKNVVKKTFYATRGCPFACAYCSNNYYHKLYKGKGPIVRRFSVDRLIQEIEGVKGKYRMDFVKFGDDLFALKASDWLVEFAEKYSKRVGVPFNCYLRLDTIDDDLLRLLKQAGCFSVHLSVDSTARHVREHILRRQMQSENLVERLRKIREHGINTWVNYMLAAPESTLQDDLDAIRMSKEGRVTYPSFSTTVPLKGTDLYTYCVEHGIIDLQTHKSDMAGCSEKSTLSCFSEHEKNVRYNIYLLGAIIAKIPFPWDKLAMAFIKVIPPNSLFKKFRDWVYQYYITEKIFKLPKEENRGNS</sequence>
<organism evidence="7">
    <name type="scientific">marine sediment metagenome</name>
    <dbReference type="NCBI Taxonomy" id="412755"/>
    <lineage>
        <taxon>unclassified sequences</taxon>
        <taxon>metagenomes</taxon>
        <taxon>ecological metagenomes</taxon>
    </lineage>
</organism>
<evidence type="ECO:0000256" key="1">
    <source>
        <dbReference type="ARBA" id="ARBA00001966"/>
    </source>
</evidence>
<dbReference type="AlphaFoldDB" id="A0A0F9UI65"/>
<reference evidence="7" key="1">
    <citation type="journal article" date="2015" name="Nature">
        <title>Complex archaea that bridge the gap between prokaryotes and eukaryotes.</title>
        <authorList>
            <person name="Spang A."/>
            <person name="Saw J.H."/>
            <person name="Jorgensen S.L."/>
            <person name="Zaremba-Niedzwiedzka K."/>
            <person name="Martijn J."/>
            <person name="Lind A.E."/>
            <person name="van Eijk R."/>
            <person name="Schleper C."/>
            <person name="Guy L."/>
            <person name="Ettema T.J."/>
        </authorList>
    </citation>
    <scope>NUCLEOTIDE SEQUENCE</scope>
</reference>
<evidence type="ECO:0000256" key="3">
    <source>
        <dbReference type="ARBA" id="ARBA00022723"/>
    </source>
</evidence>
<dbReference type="SMART" id="SM00729">
    <property type="entry name" value="Elp3"/>
    <property type="match status" value="1"/>
</dbReference>
<comment type="cofactor">
    <cofactor evidence="1">
        <name>[4Fe-4S] cluster</name>
        <dbReference type="ChEBI" id="CHEBI:49883"/>
    </cofactor>
</comment>
<dbReference type="PANTHER" id="PTHR43409:SF7">
    <property type="entry name" value="BLL1977 PROTEIN"/>
    <property type="match status" value="1"/>
</dbReference>
<dbReference type="InterPro" id="IPR007197">
    <property type="entry name" value="rSAM"/>
</dbReference>
<dbReference type="GO" id="GO:0005829">
    <property type="term" value="C:cytosol"/>
    <property type="evidence" value="ECO:0007669"/>
    <property type="project" value="TreeGrafter"/>
</dbReference>
<keyword evidence="2" id="KW-0949">S-adenosyl-L-methionine</keyword>
<dbReference type="InterPro" id="IPR006638">
    <property type="entry name" value="Elp3/MiaA/NifB-like_rSAM"/>
</dbReference>
<accession>A0A0F9UI65</accession>
<protein>
    <recommendedName>
        <fullName evidence="6">Radical SAM core domain-containing protein</fullName>
    </recommendedName>
</protein>
<dbReference type="Gene3D" id="3.40.50.280">
    <property type="entry name" value="Cobalamin-binding domain"/>
    <property type="match status" value="1"/>
</dbReference>
<evidence type="ECO:0000259" key="6">
    <source>
        <dbReference type="PROSITE" id="PS51918"/>
    </source>
</evidence>
<proteinExistence type="predicted"/>
<dbReference type="PANTHER" id="PTHR43409">
    <property type="entry name" value="ANAEROBIC MAGNESIUM-PROTOPORPHYRIN IX MONOMETHYL ESTER CYCLASE-RELATED"/>
    <property type="match status" value="1"/>
</dbReference>
<dbReference type="InterPro" id="IPR051198">
    <property type="entry name" value="BchE-like"/>
</dbReference>
<dbReference type="SUPFAM" id="SSF102114">
    <property type="entry name" value="Radical SAM enzymes"/>
    <property type="match status" value="1"/>
</dbReference>
<dbReference type="GO" id="GO:0003824">
    <property type="term" value="F:catalytic activity"/>
    <property type="evidence" value="ECO:0007669"/>
    <property type="project" value="InterPro"/>
</dbReference>
<evidence type="ECO:0000256" key="5">
    <source>
        <dbReference type="ARBA" id="ARBA00023014"/>
    </source>
</evidence>
<dbReference type="InterPro" id="IPR013785">
    <property type="entry name" value="Aldolase_TIM"/>
</dbReference>
<dbReference type="EMBL" id="LAZR01000142">
    <property type="protein sequence ID" value="KKN87067.1"/>
    <property type="molecule type" value="Genomic_DNA"/>
</dbReference>
<comment type="caution">
    <text evidence="7">The sequence shown here is derived from an EMBL/GenBank/DDBJ whole genome shotgun (WGS) entry which is preliminary data.</text>
</comment>
<keyword evidence="3" id="KW-0479">Metal-binding</keyword>
<dbReference type="InterPro" id="IPR058240">
    <property type="entry name" value="rSAM_sf"/>
</dbReference>
<name>A0A0F9UI65_9ZZZZ</name>
<keyword evidence="5" id="KW-0411">Iron-sulfur</keyword>
<dbReference type="CDD" id="cd01335">
    <property type="entry name" value="Radical_SAM"/>
    <property type="match status" value="1"/>
</dbReference>
<keyword evidence="4" id="KW-0408">Iron</keyword>
<dbReference type="SFLD" id="SFLDG01082">
    <property type="entry name" value="B12-binding_domain_containing"/>
    <property type="match status" value="1"/>
</dbReference>
<evidence type="ECO:0000313" key="7">
    <source>
        <dbReference type="EMBL" id="KKN87067.1"/>
    </source>
</evidence>
<feature type="domain" description="Radical SAM core" evidence="6">
    <location>
        <begin position="112"/>
        <end position="334"/>
    </location>
</feature>
<dbReference type="GO" id="GO:0046872">
    <property type="term" value="F:metal ion binding"/>
    <property type="evidence" value="ECO:0007669"/>
    <property type="project" value="UniProtKB-KW"/>
</dbReference>
<evidence type="ECO:0000256" key="2">
    <source>
        <dbReference type="ARBA" id="ARBA00022691"/>
    </source>
</evidence>
<dbReference type="PROSITE" id="PS51918">
    <property type="entry name" value="RADICAL_SAM"/>
    <property type="match status" value="1"/>
</dbReference>
<dbReference type="Pfam" id="PF04055">
    <property type="entry name" value="Radical_SAM"/>
    <property type="match status" value="1"/>
</dbReference>